<dbReference type="Proteomes" id="UP000325466">
    <property type="component" value="Unassembled WGS sequence"/>
</dbReference>
<keyword evidence="1" id="KW-0175">Coiled coil</keyword>
<proteinExistence type="predicted"/>
<accession>A0ABQ0YKZ4</accession>
<feature type="region of interest" description="Disordered" evidence="2">
    <location>
        <begin position="350"/>
        <end position="388"/>
    </location>
</feature>
<keyword evidence="4" id="KW-1185">Reference proteome</keyword>
<dbReference type="Pfam" id="PF03993">
    <property type="entry name" value="DUF349"/>
    <property type="match status" value="3"/>
</dbReference>
<evidence type="ECO:0000313" key="3">
    <source>
        <dbReference type="EMBL" id="GES37233.1"/>
    </source>
</evidence>
<protein>
    <submittedName>
        <fullName evidence="3">ATPase</fullName>
    </submittedName>
</protein>
<dbReference type="InterPro" id="IPR007139">
    <property type="entry name" value="DUF349"/>
</dbReference>
<comment type="caution">
    <text evidence="3">The sequence shown here is derived from an EMBL/GenBank/DDBJ whole genome shotgun (WGS) entry which is preliminary data.</text>
</comment>
<evidence type="ECO:0000256" key="2">
    <source>
        <dbReference type="SAM" id="MobiDB-lite"/>
    </source>
</evidence>
<feature type="coiled-coil region" evidence="1">
    <location>
        <begin position="173"/>
        <end position="200"/>
    </location>
</feature>
<evidence type="ECO:0000256" key="1">
    <source>
        <dbReference type="SAM" id="Coils"/>
    </source>
</evidence>
<name>A0ABQ0YKZ4_9NOCA</name>
<dbReference type="EMBL" id="BLAH01000083">
    <property type="protein sequence ID" value="GES37233.1"/>
    <property type="molecule type" value="Genomic_DNA"/>
</dbReference>
<evidence type="ECO:0000313" key="4">
    <source>
        <dbReference type="Proteomes" id="UP000325466"/>
    </source>
</evidence>
<gene>
    <name evidence="3" type="ORF">RAJCM14343_2487</name>
</gene>
<sequence>MKTAEGERCIGSWQAGDAAEGLAHFGRRYDDLATEVAILESRLSSGTGDAKKTRAAAQALAESLPTAAVIGDLDTLAERLAAIVADSEKAAVAAKQEKEHQRAAATARKEALAAEAEQIGAESTQWKAAGDRLREILEEWKTIRGVDRKVDDALWRRYSKAREAFNRRRGAHFAELDRERAAARTRKEDLVAQAEELQDSTDWGATAAAFRELLAEWKAAGRAPREADDQLWKRFKGAQDVFFAARNAAASERDAEFEENAQAKEALLQSAASIDPAADIDAARARLRELQDRWEEIGKVPRERMHDLESRLRAIEKRVREAAESEWRRTDPEALARAAQFRERVRQFEEQAAKATAAGRPKDAESALAQAQQWREWADAAEGAVGER</sequence>
<organism evidence="3 4">
    <name type="scientific">Rhodococcus aetherivorans</name>
    <dbReference type="NCBI Taxonomy" id="191292"/>
    <lineage>
        <taxon>Bacteria</taxon>
        <taxon>Bacillati</taxon>
        <taxon>Actinomycetota</taxon>
        <taxon>Actinomycetes</taxon>
        <taxon>Mycobacteriales</taxon>
        <taxon>Nocardiaceae</taxon>
        <taxon>Rhodococcus</taxon>
    </lineage>
</organism>
<reference evidence="3 4" key="1">
    <citation type="journal article" date="2018" name="Biodegradation">
        <title>1,4-Dioxane degradation characteristics of Rhodococcus aetherivorans JCM 14343.</title>
        <authorList>
            <person name="Inoue D."/>
            <person name="Tsunoda T."/>
            <person name="Yamamoto N."/>
            <person name="Ike M."/>
            <person name="Sei K."/>
        </authorList>
    </citation>
    <scope>NUCLEOTIDE SEQUENCE [LARGE SCALE GENOMIC DNA]</scope>
    <source>
        <strain evidence="3 4">JCM 14343</strain>
    </source>
</reference>